<name>A0A1V0D998_9PSEU</name>
<evidence type="ECO:0000313" key="1">
    <source>
        <dbReference type="EMBL" id="ARA91552.1"/>
    </source>
</evidence>
<dbReference type="NCBIfam" id="NF033521">
    <property type="entry name" value="lasso_leader_L3"/>
    <property type="match status" value="1"/>
</dbReference>
<accession>A0A1V0D998</accession>
<protein>
    <submittedName>
        <fullName evidence="1">Precursor A</fullName>
    </submittedName>
</protein>
<proteinExistence type="predicted"/>
<dbReference type="AlphaFoldDB" id="A0A1V0D998"/>
<dbReference type="EMBL" id="KX379999">
    <property type="protein sequence ID" value="ARA91552.1"/>
    <property type="molecule type" value="Genomic_DNA"/>
</dbReference>
<reference evidence="1" key="1">
    <citation type="submission" date="2016-06" db="EMBL/GenBank/DDBJ databases">
        <title>Heterologous expression of lasso peptides from actinobacteria using a SARP-dependent system.</title>
        <authorList>
            <person name="Zotchev S.B."/>
            <person name="Li Y."/>
        </authorList>
    </citation>
    <scope>NUCLEOTIDE SEQUENCE</scope>
    <source>
        <strain evidence="1">ADI 127-17</strain>
    </source>
</reference>
<sequence>MSSGLKGYRSGLKEENLMNREPMVTESLGSYEPPALEEVGIFDEVTLGRPSWGFEADWSCVMVC</sequence>
<organism evidence="1">
    <name type="scientific">Actinoalloteichus fjordicus</name>
    <dbReference type="NCBI Taxonomy" id="1612552"/>
    <lineage>
        <taxon>Bacteria</taxon>
        <taxon>Bacillati</taxon>
        <taxon>Actinomycetota</taxon>
        <taxon>Actinomycetes</taxon>
        <taxon>Pseudonocardiales</taxon>
        <taxon>Pseudonocardiaceae</taxon>
        <taxon>Actinoalloteichus</taxon>
    </lineage>
</organism>